<name>A0ABQ7HGL5_GEOSE</name>
<dbReference type="EMBL" id="LUCS01000018">
    <property type="protein sequence ID" value="KAF6511354.1"/>
    <property type="molecule type" value="Genomic_DNA"/>
</dbReference>
<evidence type="ECO:0000313" key="1">
    <source>
        <dbReference type="EMBL" id="KAF6511354.1"/>
    </source>
</evidence>
<reference evidence="1 2" key="1">
    <citation type="submission" date="2016-03" db="EMBL/GenBank/DDBJ databases">
        <title>Spore heat resistance.</title>
        <authorList>
            <person name="Boekhorst J."/>
            <person name="Berendsen E.M."/>
            <person name="Wells-Bennik M.H."/>
            <person name="Kuipers O.P."/>
        </authorList>
    </citation>
    <scope>NUCLEOTIDE SEQUENCE [LARGE SCALE GENOMIC DNA]</scope>
    <source>
        <strain evidence="1 2">GS8</strain>
    </source>
</reference>
<accession>A0ABQ7HGL5</accession>
<comment type="caution">
    <text evidence="1">The sequence shown here is derived from an EMBL/GenBank/DDBJ whole genome shotgun (WGS) entry which is preliminary data.</text>
</comment>
<protein>
    <submittedName>
        <fullName evidence="1">Uncharacterized protein</fullName>
    </submittedName>
</protein>
<organism evidence="1 2">
    <name type="scientific">Geobacillus stearothermophilus</name>
    <name type="common">Bacillus stearothermophilus</name>
    <dbReference type="NCBI Taxonomy" id="1422"/>
    <lineage>
        <taxon>Bacteria</taxon>
        <taxon>Bacillati</taxon>
        <taxon>Bacillota</taxon>
        <taxon>Bacilli</taxon>
        <taxon>Bacillales</taxon>
        <taxon>Anoxybacillaceae</taxon>
        <taxon>Geobacillus</taxon>
    </lineage>
</organism>
<dbReference type="Proteomes" id="UP000773850">
    <property type="component" value="Unassembled WGS sequence"/>
</dbReference>
<evidence type="ECO:0000313" key="2">
    <source>
        <dbReference type="Proteomes" id="UP000773850"/>
    </source>
</evidence>
<sequence>MAGKRFAMAKYWKYDLFFVDKKMLRTRWRRGREGVPWQMPAGEDRCRMQGLR</sequence>
<proteinExistence type="predicted"/>
<gene>
    <name evidence="1" type="ORF">GS8_930</name>
</gene>
<keyword evidence="2" id="KW-1185">Reference proteome</keyword>